<dbReference type="PROSITE" id="PS51257">
    <property type="entry name" value="PROKAR_LIPOPROTEIN"/>
    <property type="match status" value="1"/>
</dbReference>
<dbReference type="Proteomes" id="UP000192042">
    <property type="component" value="Chromosome I"/>
</dbReference>
<sequence>MMMQVLKERWRHLAPRERMILSIGGAVVLGCVLFLALIDPLLTKMDTLERKTLRKQKERSELTLLAAEYAAKQARLAQREQRLPPAESNFSLLAFMEEAATSAQLRDRIVGMQPQQPTTVQGYQETAVDLRLDGVELPQLLALLVVLEQAPYDVQVRHIQIKPKYDNPVNLDASLRIVTYVKV</sequence>
<dbReference type="Gene3D" id="3.30.70.60">
    <property type="match status" value="1"/>
</dbReference>
<dbReference type="GO" id="GO:0015627">
    <property type="term" value="C:type II protein secretion system complex"/>
    <property type="evidence" value="ECO:0007669"/>
    <property type="project" value="InterPro"/>
</dbReference>
<dbReference type="EMBL" id="LT828648">
    <property type="protein sequence ID" value="SLM48894.1"/>
    <property type="molecule type" value="Genomic_DNA"/>
</dbReference>
<keyword evidence="3" id="KW-1185">Reference proteome</keyword>
<proteinExistence type="predicted"/>
<dbReference type="Pfam" id="PF04612">
    <property type="entry name" value="T2SSM"/>
    <property type="match status" value="1"/>
</dbReference>
<reference evidence="2 3" key="1">
    <citation type="submission" date="2017-03" db="EMBL/GenBank/DDBJ databases">
        <authorList>
            <person name="Afonso C.L."/>
            <person name="Miller P.J."/>
            <person name="Scott M.A."/>
            <person name="Spackman E."/>
            <person name="Goraichik I."/>
            <person name="Dimitrov K.M."/>
            <person name="Suarez D.L."/>
            <person name="Swayne D.E."/>
        </authorList>
    </citation>
    <scope>NUCLEOTIDE SEQUENCE [LARGE SCALE GENOMIC DNA]</scope>
    <source>
        <strain evidence="2">Genome sequencing of Nitrospira japonica strain NJ11</strain>
    </source>
</reference>
<evidence type="ECO:0000313" key="3">
    <source>
        <dbReference type="Proteomes" id="UP000192042"/>
    </source>
</evidence>
<evidence type="ECO:0000256" key="1">
    <source>
        <dbReference type="SAM" id="Phobius"/>
    </source>
</evidence>
<keyword evidence="1" id="KW-0472">Membrane</keyword>
<gene>
    <name evidence="2" type="ORF">NSJP_2727</name>
</gene>
<keyword evidence="1" id="KW-1133">Transmembrane helix</keyword>
<keyword evidence="1" id="KW-0812">Transmembrane</keyword>
<name>A0A1W1I7C3_9BACT</name>
<dbReference type="RefSeq" id="WP_080887215.1">
    <property type="nucleotide sequence ID" value="NZ_LT828648.1"/>
</dbReference>
<feature type="transmembrane region" description="Helical" evidence="1">
    <location>
        <begin position="20"/>
        <end position="38"/>
    </location>
</feature>
<dbReference type="GO" id="GO:0015628">
    <property type="term" value="P:protein secretion by the type II secretion system"/>
    <property type="evidence" value="ECO:0007669"/>
    <property type="project" value="InterPro"/>
</dbReference>
<organism evidence="2 3">
    <name type="scientific">Nitrospira japonica</name>
    <dbReference type="NCBI Taxonomy" id="1325564"/>
    <lineage>
        <taxon>Bacteria</taxon>
        <taxon>Pseudomonadati</taxon>
        <taxon>Nitrospirota</taxon>
        <taxon>Nitrospiria</taxon>
        <taxon>Nitrospirales</taxon>
        <taxon>Nitrospiraceae</taxon>
        <taxon>Nitrospira</taxon>
    </lineage>
</organism>
<dbReference type="KEGG" id="nja:NSJP_2727"/>
<dbReference type="AlphaFoldDB" id="A0A1W1I7C3"/>
<dbReference type="InterPro" id="IPR014717">
    <property type="entry name" value="Transl_elong_EF1B/ribsomal_bS6"/>
</dbReference>
<protein>
    <recommendedName>
        <fullName evidence="4">General secretion pathway protein M</fullName>
    </recommendedName>
</protein>
<dbReference type="STRING" id="1325564.NSJP_2727"/>
<accession>A0A1W1I7C3</accession>
<evidence type="ECO:0008006" key="4">
    <source>
        <dbReference type="Google" id="ProtNLM"/>
    </source>
</evidence>
<dbReference type="InterPro" id="IPR007690">
    <property type="entry name" value="T2SS_GspM"/>
</dbReference>
<dbReference type="OrthoDB" id="9789428at2"/>
<evidence type="ECO:0000313" key="2">
    <source>
        <dbReference type="EMBL" id="SLM48894.1"/>
    </source>
</evidence>